<name>A0A2T0B3D1_9CLOT</name>
<dbReference type="SUPFAM" id="SSF46689">
    <property type="entry name" value="Homeodomain-like"/>
    <property type="match status" value="1"/>
</dbReference>
<dbReference type="InterPro" id="IPR000014">
    <property type="entry name" value="PAS"/>
</dbReference>
<evidence type="ECO:0000313" key="7">
    <source>
        <dbReference type="EMBL" id="PRR78376.1"/>
    </source>
</evidence>
<dbReference type="InterPro" id="IPR035965">
    <property type="entry name" value="PAS-like_dom_sf"/>
</dbReference>
<dbReference type="SUPFAM" id="SSF52540">
    <property type="entry name" value="P-loop containing nucleoside triphosphate hydrolases"/>
    <property type="match status" value="1"/>
</dbReference>
<dbReference type="OrthoDB" id="9803970at2"/>
<evidence type="ECO:0000313" key="8">
    <source>
        <dbReference type="Proteomes" id="UP000239706"/>
    </source>
</evidence>
<dbReference type="InterPro" id="IPR025943">
    <property type="entry name" value="Sigma_54_int_dom_ATP-bd_2"/>
</dbReference>
<dbReference type="InterPro" id="IPR009057">
    <property type="entry name" value="Homeodomain-like_sf"/>
</dbReference>
<dbReference type="InterPro" id="IPR002078">
    <property type="entry name" value="Sigma_54_int"/>
</dbReference>
<dbReference type="Gene3D" id="1.10.10.60">
    <property type="entry name" value="Homeodomain-like"/>
    <property type="match status" value="1"/>
</dbReference>
<dbReference type="PANTHER" id="PTHR32071:SF57">
    <property type="entry name" value="C4-DICARBOXYLATE TRANSPORT TRANSCRIPTIONAL REGULATORY PROTEIN DCTD"/>
    <property type="match status" value="1"/>
</dbReference>
<dbReference type="Gene3D" id="3.30.450.20">
    <property type="entry name" value="PAS domain"/>
    <property type="match status" value="1"/>
</dbReference>
<dbReference type="CDD" id="cd00009">
    <property type="entry name" value="AAA"/>
    <property type="match status" value="1"/>
</dbReference>
<dbReference type="NCBIfam" id="TIGR00229">
    <property type="entry name" value="sensory_box"/>
    <property type="match status" value="1"/>
</dbReference>
<comment type="caution">
    <text evidence="7">The sequence shown here is derived from an EMBL/GenBank/DDBJ whole genome shotgun (WGS) entry which is preliminary data.</text>
</comment>
<feature type="domain" description="Sigma-54 factor interaction" evidence="5">
    <location>
        <begin position="321"/>
        <end position="551"/>
    </location>
</feature>
<keyword evidence="8" id="KW-1185">Reference proteome</keyword>
<keyword evidence="2" id="KW-0067">ATP-binding</keyword>
<evidence type="ECO:0000256" key="3">
    <source>
        <dbReference type="ARBA" id="ARBA00023015"/>
    </source>
</evidence>
<dbReference type="SUPFAM" id="SSF159800">
    <property type="entry name" value="PrpR receptor domain-like"/>
    <property type="match status" value="1"/>
</dbReference>
<dbReference type="Gene3D" id="3.40.50.2300">
    <property type="match status" value="1"/>
</dbReference>
<dbReference type="Pfam" id="PF13426">
    <property type="entry name" value="PAS_9"/>
    <property type="match status" value="1"/>
</dbReference>
<dbReference type="FunFam" id="3.40.50.300:FF:000006">
    <property type="entry name" value="DNA-binding transcriptional regulator NtrC"/>
    <property type="match status" value="1"/>
</dbReference>
<dbReference type="CDD" id="cd00130">
    <property type="entry name" value="PAS"/>
    <property type="match status" value="1"/>
</dbReference>
<dbReference type="InterPro" id="IPR027417">
    <property type="entry name" value="P-loop_NTPase"/>
</dbReference>
<evidence type="ECO:0000259" key="6">
    <source>
        <dbReference type="PROSITE" id="PS50112"/>
    </source>
</evidence>
<dbReference type="EMBL" id="PVXO01000047">
    <property type="protein sequence ID" value="PRR78376.1"/>
    <property type="molecule type" value="Genomic_DNA"/>
</dbReference>
<evidence type="ECO:0000259" key="5">
    <source>
        <dbReference type="PROSITE" id="PS50045"/>
    </source>
</evidence>
<dbReference type="PROSITE" id="PS00676">
    <property type="entry name" value="SIGMA54_INTERACT_2"/>
    <property type="match status" value="1"/>
</dbReference>
<dbReference type="Gene3D" id="3.40.50.10660">
    <property type="entry name" value="PrpR receptor domain-like"/>
    <property type="match status" value="1"/>
</dbReference>
<dbReference type="Gene3D" id="3.40.50.300">
    <property type="entry name" value="P-loop containing nucleotide triphosphate hydrolases"/>
    <property type="match status" value="1"/>
</dbReference>
<dbReference type="GO" id="GO:0006355">
    <property type="term" value="P:regulation of DNA-templated transcription"/>
    <property type="evidence" value="ECO:0007669"/>
    <property type="project" value="InterPro"/>
</dbReference>
<gene>
    <name evidence="7" type="primary">rocR_2</name>
    <name evidence="7" type="ORF">CLLI_18030</name>
</gene>
<sequence length="642" mass="72165">MKDIVLIAPFKDLYDLSMKIIKNRGYNNIEVILGDLSEGVIEAKKVVAKGARIIISRGGTYTMIKNVVSIPVVEIKITSFDILRGFKDIINYNGTIGVAGYSNIIQGCETIKEILGLDMVKIEIDREEGTEEKLTPYVEKGVKVFVGDTIGSRVARKLKCKSYIITSGEEAVTNAMQEARRILQMSKTEKEKTEQFKTIMDFVHDGIIAVDEKGKLTIFNSMAQKIFGAREQDVLGRHVEELIKNSKLPEVLKNGKVELGEIQEVGKSKIATNRVPIIVDNEIRGVVATFQDVTELQNLEKKVRLNLSKKGFIAKYHFNDIIHKSKKIESCIEKGKKYSKFDSPVLIAGPSGVGKELFAQSIHNYSNRRKGPFVAINCAALPPNLIESELFGYAEGAFTGALKGGKLGIFELAHGGTIFLDEIEEIPIEIQGRLLRVLQEKEVMRIGDNKVIPVDVRIISATNKDLNAMVEEGKFREDLYFRINILTLNIPPLNKRKEDIEQLGSFFIKKYCLKYNKHLQGISKEALNYLLNYNYKGNVRELQGMIQRGVILSEGDKLGIEDVILDDENGINNVAYNVAYNELNEDALGKEEITFKVQGEKSLKEVEKQYIMYVLKKCNGSIVNASNILNVNRTTVWRKLKE</sequence>
<dbReference type="Proteomes" id="UP000239706">
    <property type="component" value="Unassembled WGS sequence"/>
</dbReference>
<dbReference type="Pfam" id="PF02954">
    <property type="entry name" value="HTH_8"/>
    <property type="match status" value="1"/>
</dbReference>
<dbReference type="Gene3D" id="1.10.8.60">
    <property type="match status" value="1"/>
</dbReference>
<dbReference type="SMART" id="SM00382">
    <property type="entry name" value="AAA"/>
    <property type="match status" value="1"/>
</dbReference>
<keyword evidence="1" id="KW-0547">Nucleotide-binding</keyword>
<dbReference type="GO" id="GO:0043565">
    <property type="term" value="F:sequence-specific DNA binding"/>
    <property type="evidence" value="ECO:0007669"/>
    <property type="project" value="InterPro"/>
</dbReference>
<dbReference type="GO" id="GO:0005524">
    <property type="term" value="F:ATP binding"/>
    <property type="evidence" value="ECO:0007669"/>
    <property type="project" value="UniProtKB-KW"/>
</dbReference>
<dbReference type="PANTHER" id="PTHR32071">
    <property type="entry name" value="TRANSCRIPTIONAL REGULATORY PROTEIN"/>
    <property type="match status" value="1"/>
</dbReference>
<keyword evidence="3" id="KW-0805">Transcription regulation</keyword>
<dbReference type="RefSeq" id="WP_106063887.1">
    <property type="nucleotide sequence ID" value="NZ_PVXO01000047.1"/>
</dbReference>
<evidence type="ECO:0000256" key="1">
    <source>
        <dbReference type="ARBA" id="ARBA00022741"/>
    </source>
</evidence>
<evidence type="ECO:0000256" key="2">
    <source>
        <dbReference type="ARBA" id="ARBA00022840"/>
    </source>
</evidence>
<dbReference type="SUPFAM" id="SSF55785">
    <property type="entry name" value="PYP-like sensor domain (PAS domain)"/>
    <property type="match status" value="1"/>
</dbReference>
<evidence type="ECO:0000256" key="4">
    <source>
        <dbReference type="ARBA" id="ARBA00023163"/>
    </source>
</evidence>
<dbReference type="SMART" id="SM00091">
    <property type="entry name" value="PAS"/>
    <property type="match status" value="1"/>
</dbReference>
<reference evidence="7 8" key="1">
    <citation type="submission" date="2018-03" db="EMBL/GenBank/DDBJ databases">
        <title>Genome sequence of Clostridium liquoris DSM 100320.</title>
        <authorList>
            <person name="Poehlein A."/>
            <person name="Daniel R."/>
        </authorList>
    </citation>
    <scope>NUCLEOTIDE SEQUENCE [LARGE SCALE GENOMIC DNA]</scope>
    <source>
        <strain evidence="7 8">DSM 100320</strain>
    </source>
</reference>
<dbReference type="InterPro" id="IPR058031">
    <property type="entry name" value="AAA_lid_NorR"/>
</dbReference>
<dbReference type="InterPro" id="IPR010524">
    <property type="entry name" value="Sig_transdc_resp-reg_PrpR_N"/>
</dbReference>
<dbReference type="InterPro" id="IPR003593">
    <property type="entry name" value="AAA+_ATPase"/>
</dbReference>
<dbReference type="PROSITE" id="PS50045">
    <property type="entry name" value="SIGMA54_INTERACT_4"/>
    <property type="match status" value="1"/>
</dbReference>
<keyword evidence="4" id="KW-0804">Transcription</keyword>
<proteinExistence type="predicted"/>
<protein>
    <submittedName>
        <fullName evidence="7">Arginine utilization regulatory protein RocR</fullName>
    </submittedName>
</protein>
<dbReference type="AlphaFoldDB" id="A0A2T0B3D1"/>
<dbReference type="GO" id="GO:0000156">
    <property type="term" value="F:phosphorelay response regulator activity"/>
    <property type="evidence" value="ECO:0007669"/>
    <property type="project" value="InterPro"/>
</dbReference>
<organism evidence="7 8">
    <name type="scientific">Clostridium liquoris</name>
    <dbReference type="NCBI Taxonomy" id="1289519"/>
    <lineage>
        <taxon>Bacteria</taxon>
        <taxon>Bacillati</taxon>
        <taxon>Bacillota</taxon>
        <taxon>Clostridia</taxon>
        <taxon>Eubacteriales</taxon>
        <taxon>Clostridiaceae</taxon>
        <taxon>Clostridium</taxon>
    </lineage>
</organism>
<dbReference type="Pfam" id="PF00158">
    <property type="entry name" value="Sigma54_activat"/>
    <property type="match status" value="1"/>
</dbReference>
<dbReference type="PROSITE" id="PS50112">
    <property type="entry name" value="PAS"/>
    <property type="match status" value="1"/>
</dbReference>
<feature type="domain" description="PAS" evidence="6">
    <location>
        <begin position="192"/>
        <end position="243"/>
    </location>
</feature>
<dbReference type="Pfam" id="PF25601">
    <property type="entry name" value="AAA_lid_14"/>
    <property type="match status" value="1"/>
</dbReference>
<accession>A0A2T0B3D1</accession>
<dbReference type="InterPro" id="IPR002197">
    <property type="entry name" value="HTH_Fis"/>
</dbReference>
<dbReference type="Pfam" id="PF06506">
    <property type="entry name" value="PrpR_N"/>
    <property type="match status" value="1"/>
</dbReference>